<dbReference type="Proteomes" id="UP000299102">
    <property type="component" value="Unassembled WGS sequence"/>
</dbReference>
<dbReference type="EMBL" id="BGZK01000154">
    <property type="protein sequence ID" value="GBP23857.1"/>
    <property type="molecule type" value="Genomic_DNA"/>
</dbReference>
<sequence>MHRANHGGRAAGVACAFERPKPTLARDRCDFPLNTAAFSRVVAMKGHEVIAPPCSVGVGQASPRYDRLTPEAVASERSSGCVKFIFNEYNIFDINVGFIITDSIPVRTRFKYELCLSVSYARRVHNLA</sequence>
<gene>
    <name evidence="1" type="ORF">EVAR_86234_1</name>
</gene>
<organism evidence="1 2">
    <name type="scientific">Eumeta variegata</name>
    <name type="common">Bagworm moth</name>
    <name type="synonym">Eumeta japonica</name>
    <dbReference type="NCBI Taxonomy" id="151549"/>
    <lineage>
        <taxon>Eukaryota</taxon>
        <taxon>Metazoa</taxon>
        <taxon>Ecdysozoa</taxon>
        <taxon>Arthropoda</taxon>
        <taxon>Hexapoda</taxon>
        <taxon>Insecta</taxon>
        <taxon>Pterygota</taxon>
        <taxon>Neoptera</taxon>
        <taxon>Endopterygota</taxon>
        <taxon>Lepidoptera</taxon>
        <taxon>Glossata</taxon>
        <taxon>Ditrysia</taxon>
        <taxon>Tineoidea</taxon>
        <taxon>Psychidae</taxon>
        <taxon>Oiketicinae</taxon>
        <taxon>Eumeta</taxon>
    </lineage>
</organism>
<name>A0A4C1UCK7_EUMVA</name>
<evidence type="ECO:0000313" key="1">
    <source>
        <dbReference type="EMBL" id="GBP23857.1"/>
    </source>
</evidence>
<reference evidence="1 2" key="1">
    <citation type="journal article" date="2019" name="Commun. Biol.">
        <title>The bagworm genome reveals a unique fibroin gene that provides high tensile strength.</title>
        <authorList>
            <person name="Kono N."/>
            <person name="Nakamura H."/>
            <person name="Ohtoshi R."/>
            <person name="Tomita M."/>
            <person name="Numata K."/>
            <person name="Arakawa K."/>
        </authorList>
    </citation>
    <scope>NUCLEOTIDE SEQUENCE [LARGE SCALE GENOMIC DNA]</scope>
</reference>
<accession>A0A4C1UCK7</accession>
<comment type="caution">
    <text evidence="1">The sequence shown here is derived from an EMBL/GenBank/DDBJ whole genome shotgun (WGS) entry which is preliminary data.</text>
</comment>
<keyword evidence="2" id="KW-1185">Reference proteome</keyword>
<evidence type="ECO:0000313" key="2">
    <source>
        <dbReference type="Proteomes" id="UP000299102"/>
    </source>
</evidence>
<protein>
    <submittedName>
        <fullName evidence="1">Uncharacterized protein</fullName>
    </submittedName>
</protein>
<proteinExistence type="predicted"/>
<dbReference type="AlphaFoldDB" id="A0A4C1UCK7"/>